<dbReference type="EMBL" id="KV454429">
    <property type="protein sequence ID" value="ODQ80489.1"/>
    <property type="molecule type" value="Genomic_DNA"/>
</dbReference>
<gene>
    <name evidence="1" type="ORF">BABINDRAFT_160768</name>
</gene>
<protein>
    <recommendedName>
        <fullName evidence="3">Biogenesis of lysosome-related organelles complex 1 subunit KXD1</fullName>
    </recommendedName>
</protein>
<evidence type="ECO:0000313" key="2">
    <source>
        <dbReference type="Proteomes" id="UP000094336"/>
    </source>
</evidence>
<dbReference type="RefSeq" id="XP_018985817.1">
    <property type="nucleotide sequence ID" value="XM_019128436.1"/>
</dbReference>
<proteinExistence type="predicted"/>
<sequence>MPSQTWLDNIRGLPLPRSTPIILNISPSAPLPSLVSDLPASDTLINTKLEYIESQQRESSKLHYELISLTKTSDLYVSHVKKRSESMKKLDGTLKKLSWLDDI</sequence>
<keyword evidence="2" id="KW-1185">Reference proteome</keyword>
<evidence type="ECO:0008006" key="3">
    <source>
        <dbReference type="Google" id="ProtNLM"/>
    </source>
</evidence>
<dbReference type="Proteomes" id="UP000094336">
    <property type="component" value="Unassembled WGS sequence"/>
</dbReference>
<dbReference type="GeneID" id="30146289"/>
<evidence type="ECO:0000313" key="1">
    <source>
        <dbReference type="EMBL" id="ODQ80489.1"/>
    </source>
</evidence>
<reference evidence="2" key="1">
    <citation type="submission" date="2016-05" db="EMBL/GenBank/DDBJ databases">
        <title>Comparative genomics of biotechnologically important yeasts.</title>
        <authorList>
            <consortium name="DOE Joint Genome Institute"/>
            <person name="Riley R."/>
            <person name="Haridas S."/>
            <person name="Wolfe K.H."/>
            <person name="Lopes M.R."/>
            <person name="Hittinger C.T."/>
            <person name="Goker M."/>
            <person name="Salamov A."/>
            <person name="Wisecaver J."/>
            <person name="Long T.M."/>
            <person name="Aerts A.L."/>
            <person name="Barry K."/>
            <person name="Choi C."/>
            <person name="Clum A."/>
            <person name="Coughlan A.Y."/>
            <person name="Deshpande S."/>
            <person name="Douglass A.P."/>
            <person name="Hanson S.J."/>
            <person name="Klenk H.-P."/>
            <person name="Labutti K."/>
            <person name="Lapidus A."/>
            <person name="Lindquist E."/>
            <person name="Lipzen A."/>
            <person name="Meier-Kolthoff J.P."/>
            <person name="Ohm R.A."/>
            <person name="Otillar R.P."/>
            <person name="Pangilinan J."/>
            <person name="Peng Y."/>
            <person name="Rokas A."/>
            <person name="Rosa C.A."/>
            <person name="Scheuner C."/>
            <person name="Sibirny A.A."/>
            <person name="Slot J.C."/>
            <person name="Stielow J.B."/>
            <person name="Sun H."/>
            <person name="Kurtzman C.P."/>
            <person name="Blackwell M."/>
            <person name="Grigoriev I.V."/>
            <person name="Jeffries T.W."/>
        </authorList>
    </citation>
    <scope>NUCLEOTIDE SEQUENCE [LARGE SCALE GENOMIC DNA]</scope>
    <source>
        <strain evidence="2">NRRL Y-12698</strain>
    </source>
</reference>
<dbReference type="AlphaFoldDB" id="A0A1E3QS17"/>
<accession>A0A1E3QS17</accession>
<organism evidence="1 2">
    <name type="scientific">Babjeviella inositovora NRRL Y-12698</name>
    <dbReference type="NCBI Taxonomy" id="984486"/>
    <lineage>
        <taxon>Eukaryota</taxon>
        <taxon>Fungi</taxon>
        <taxon>Dikarya</taxon>
        <taxon>Ascomycota</taxon>
        <taxon>Saccharomycotina</taxon>
        <taxon>Pichiomycetes</taxon>
        <taxon>Serinales incertae sedis</taxon>
        <taxon>Babjeviella</taxon>
    </lineage>
</organism>
<name>A0A1E3QS17_9ASCO</name>